<organism evidence="2">
    <name type="scientific">Arabidopsis lyrata subsp. lyrata</name>
    <name type="common">Lyre-leaved rock-cress</name>
    <dbReference type="NCBI Taxonomy" id="81972"/>
    <lineage>
        <taxon>Eukaryota</taxon>
        <taxon>Viridiplantae</taxon>
        <taxon>Streptophyta</taxon>
        <taxon>Embryophyta</taxon>
        <taxon>Tracheophyta</taxon>
        <taxon>Spermatophyta</taxon>
        <taxon>Magnoliopsida</taxon>
        <taxon>eudicotyledons</taxon>
        <taxon>Gunneridae</taxon>
        <taxon>Pentapetalae</taxon>
        <taxon>rosids</taxon>
        <taxon>malvids</taxon>
        <taxon>Brassicales</taxon>
        <taxon>Brassicaceae</taxon>
        <taxon>Camelineae</taxon>
        <taxon>Arabidopsis</taxon>
    </lineage>
</organism>
<accession>D7ML32</accession>
<protein>
    <submittedName>
        <fullName evidence="1">Predicted protein</fullName>
    </submittedName>
</protein>
<evidence type="ECO:0000313" key="2">
    <source>
        <dbReference type="Proteomes" id="UP000008694"/>
    </source>
</evidence>
<reference evidence="2" key="1">
    <citation type="journal article" date="2011" name="Nat. Genet.">
        <title>The Arabidopsis lyrata genome sequence and the basis of rapid genome size change.</title>
        <authorList>
            <person name="Hu T.T."/>
            <person name="Pattyn P."/>
            <person name="Bakker E.G."/>
            <person name="Cao J."/>
            <person name="Cheng J.-F."/>
            <person name="Clark R.M."/>
            <person name="Fahlgren N."/>
            <person name="Fawcett J.A."/>
            <person name="Grimwood J."/>
            <person name="Gundlach H."/>
            <person name="Haberer G."/>
            <person name="Hollister J.D."/>
            <person name="Ossowski S."/>
            <person name="Ottilar R.P."/>
            <person name="Salamov A.A."/>
            <person name="Schneeberger K."/>
            <person name="Spannagl M."/>
            <person name="Wang X."/>
            <person name="Yang L."/>
            <person name="Nasrallah M.E."/>
            <person name="Bergelson J."/>
            <person name="Carrington J.C."/>
            <person name="Gaut B.S."/>
            <person name="Schmutz J."/>
            <person name="Mayer K.F.X."/>
            <person name="Van de Peer Y."/>
            <person name="Grigoriev I.V."/>
            <person name="Nordborg M."/>
            <person name="Weigel D."/>
            <person name="Guo Y.-L."/>
        </authorList>
    </citation>
    <scope>NUCLEOTIDE SEQUENCE [LARGE SCALE GENOMIC DNA]</scope>
    <source>
        <strain evidence="2">cv. MN47</strain>
    </source>
</reference>
<name>D7ML32_ARALL</name>
<dbReference type="Gramene" id="Al_scaffold_0008_1046">
    <property type="protein sequence ID" value="Al_scaffold_0008_1046"/>
    <property type="gene ID" value="Al_scaffold_0008_1046"/>
</dbReference>
<keyword evidence="2" id="KW-1185">Reference proteome</keyword>
<evidence type="ECO:0000313" key="1">
    <source>
        <dbReference type="EMBL" id="EFH40136.1"/>
    </source>
</evidence>
<dbReference type="HOGENOM" id="CLU_2007044_0_0_1"/>
<proteinExistence type="predicted"/>
<dbReference type="EMBL" id="GL348720">
    <property type="protein sequence ID" value="EFH40136.1"/>
    <property type="molecule type" value="Genomic_DNA"/>
</dbReference>
<dbReference type="Proteomes" id="UP000008694">
    <property type="component" value="Unassembled WGS sequence"/>
</dbReference>
<sequence length="124" mass="13811">MIHEDYVIVDLASSDSNVDSRDSSRPDPWNERLDGLMSKKISNLEVGSSSTVPTYANDENTFFDVDLSMRVFGRDTTSVLDNNIVRGNDLVIYIKKGCEDRMFAQDARLRGTTGPLAACPYRGI</sequence>
<gene>
    <name evidence="1" type="ORF">ARALYDRAFT_684226</name>
</gene>
<dbReference type="AlphaFoldDB" id="D7ML32"/>